<gene>
    <name evidence="3" type="ORF">N5C32_22540</name>
</gene>
<dbReference type="EMBL" id="JAOCAE010000031">
    <property type="protein sequence ID" value="MDH1238811.1"/>
    <property type="molecule type" value="Genomic_DNA"/>
</dbReference>
<dbReference type="InterPro" id="IPR015168">
    <property type="entry name" value="SsuA/THI5"/>
</dbReference>
<feature type="domain" description="SsuA/THI5-like" evidence="2">
    <location>
        <begin position="48"/>
        <end position="260"/>
    </location>
</feature>
<reference evidence="3" key="1">
    <citation type="submission" date="2022-09" db="EMBL/GenBank/DDBJ databases">
        <title>Intensive care unit water sources are persistently colonized with multi-drug resistant bacteria and are the site of extensive horizontal gene transfer of antibiotic resistance genes.</title>
        <authorList>
            <person name="Diorio-Toth L."/>
        </authorList>
    </citation>
    <scope>NUCLEOTIDE SEQUENCE</scope>
    <source>
        <strain evidence="3">GD03947</strain>
    </source>
</reference>
<dbReference type="SUPFAM" id="SSF53850">
    <property type="entry name" value="Periplasmic binding protein-like II"/>
    <property type="match status" value="1"/>
</dbReference>
<organism evidence="3 4">
    <name type="scientific">Stutzerimonas stutzeri</name>
    <name type="common">Pseudomonas stutzeri</name>
    <dbReference type="NCBI Taxonomy" id="316"/>
    <lineage>
        <taxon>Bacteria</taxon>
        <taxon>Pseudomonadati</taxon>
        <taxon>Pseudomonadota</taxon>
        <taxon>Gammaproteobacteria</taxon>
        <taxon>Pseudomonadales</taxon>
        <taxon>Pseudomonadaceae</taxon>
        <taxon>Stutzerimonas</taxon>
    </lineage>
</organism>
<evidence type="ECO:0000313" key="4">
    <source>
        <dbReference type="Proteomes" id="UP001158500"/>
    </source>
</evidence>
<protein>
    <submittedName>
        <fullName evidence="3">ABC transporter substrate-binding protein</fullName>
    </submittedName>
</protein>
<dbReference type="GO" id="GO:0009228">
    <property type="term" value="P:thiamine biosynthetic process"/>
    <property type="evidence" value="ECO:0007669"/>
    <property type="project" value="InterPro"/>
</dbReference>
<dbReference type="Proteomes" id="UP001158500">
    <property type="component" value="Unassembled WGS sequence"/>
</dbReference>
<dbReference type="Pfam" id="PF09084">
    <property type="entry name" value="NMT1"/>
    <property type="match status" value="1"/>
</dbReference>
<evidence type="ECO:0000313" key="3">
    <source>
        <dbReference type="EMBL" id="MDH1238811.1"/>
    </source>
</evidence>
<evidence type="ECO:0000256" key="1">
    <source>
        <dbReference type="SAM" id="SignalP"/>
    </source>
</evidence>
<proteinExistence type="predicted"/>
<sequence>MKPATVLTSGSALLLFTLTLALTSGVVQAQQLAPLRFTLNWVLEASNAPFLLAQQKGYFAEEGLDVTIDAGEGSSAVITRIGSDAYDAGFGDINTMIEFNAANPENPQRMVYMIYNRPPLAVISLAKSGINQPKDLEGKKVGAPVSDTAYRMFPLFADAAGIDADKINFDNVAPNLREPMLLRGQVDAITGFPSSSYPNLVGMGVPPEDIVLMYYTDYGVSMYSNGLIVSEKLIKERPEAVRGLVKAVNRALQDTIADPTAPIGALLQRDRLANRDLEVGRMRFLLEHQVITDEVRELGLGAVSPERLEASIQTVAKSFGIENPPSAEEIFDDRFLPAAAERQVN</sequence>
<dbReference type="AlphaFoldDB" id="A0AA42THC9"/>
<dbReference type="InterPro" id="IPR027939">
    <property type="entry name" value="NMT1/THI5"/>
</dbReference>
<feature type="signal peptide" evidence="1">
    <location>
        <begin position="1"/>
        <end position="29"/>
    </location>
</feature>
<name>A0AA42THC9_STUST</name>
<feature type="chain" id="PRO_5041214263" evidence="1">
    <location>
        <begin position="30"/>
        <end position="345"/>
    </location>
</feature>
<dbReference type="PANTHER" id="PTHR31528">
    <property type="entry name" value="4-AMINO-5-HYDROXYMETHYL-2-METHYLPYRIMIDINE PHOSPHATE SYNTHASE THI11-RELATED"/>
    <property type="match status" value="1"/>
</dbReference>
<dbReference type="PANTHER" id="PTHR31528:SF15">
    <property type="entry name" value="RIBOFLAVIN-BINDING PROTEIN RIBY"/>
    <property type="match status" value="1"/>
</dbReference>
<keyword evidence="1" id="KW-0732">Signal</keyword>
<evidence type="ECO:0000259" key="2">
    <source>
        <dbReference type="Pfam" id="PF09084"/>
    </source>
</evidence>
<comment type="caution">
    <text evidence="3">The sequence shown here is derived from an EMBL/GenBank/DDBJ whole genome shotgun (WGS) entry which is preliminary data.</text>
</comment>
<accession>A0AA42THC9</accession>
<dbReference type="RefSeq" id="WP_279641994.1">
    <property type="nucleotide sequence ID" value="NZ_JAOCAE010000031.1"/>
</dbReference>
<dbReference type="Gene3D" id="3.40.190.10">
    <property type="entry name" value="Periplasmic binding protein-like II"/>
    <property type="match status" value="2"/>
</dbReference>